<gene>
    <name evidence="1" type="ORF">BU16DRAFT_559999</name>
</gene>
<dbReference type="Proteomes" id="UP000799750">
    <property type="component" value="Unassembled WGS sequence"/>
</dbReference>
<reference evidence="1" key="1">
    <citation type="journal article" date="2020" name="Stud. Mycol.">
        <title>101 Dothideomycetes genomes: a test case for predicting lifestyles and emergence of pathogens.</title>
        <authorList>
            <person name="Haridas S."/>
            <person name="Albert R."/>
            <person name="Binder M."/>
            <person name="Bloem J."/>
            <person name="Labutti K."/>
            <person name="Salamov A."/>
            <person name="Andreopoulos B."/>
            <person name="Baker S."/>
            <person name="Barry K."/>
            <person name="Bills G."/>
            <person name="Bluhm B."/>
            <person name="Cannon C."/>
            <person name="Castanera R."/>
            <person name="Culley D."/>
            <person name="Daum C."/>
            <person name="Ezra D."/>
            <person name="Gonzalez J."/>
            <person name="Henrissat B."/>
            <person name="Kuo A."/>
            <person name="Liang C."/>
            <person name="Lipzen A."/>
            <person name="Lutzoni F."/>
            <person name="Magnuson J."/>
            <person name="Mondo S."/>
            <person name="Nolan M."/>
            <person name="Ohm R."/>
            <person name="Pangilinan J."/>
            <person name="Park H.-J."/>
            <person name="Ramirez L."/>
            <person name="Alfaro M."/>
            <person name="Sun H."/>
            <person name="Tritt A."/>
            <person name="Yoshinaga Y."/>
            <person name="Zwiers L.-H."/>
            <person name="Turgeon B."/>
            <person name="Goodwin S."/>
            <person name="Spatafora J."/>
            <person name="Crous P."/>
            <person name="Grigoriev I."/>
        </authorList>
    </citation>
    <scope>NUCLEOTIDE SEQUENCE</scope>
    <source>
        <strain evidence="1">CBS 269.34</strain>
    </source>
</reference>
<accession>A0A6A6QW73</accession>
<protein>
    <submittedName>
        <fullName evidence="1">Uncharacterized protein</fullName>
    </submittedName>
</protein>
<sequence length="149" mass="16931">MEMNTPTLVFNAEKWIVIVRSSQDSVLIDRIYTEQVAREYSSLLDANIAAAAYEMSLIVAIARHRFVHAVGSHVRHDEPFRSVVVMEEVDSNTERRVATETVIKVMRKSEFQGYNADPELLAESDECRDFFDAVINTSPSPPERSVGRR</sequence>
<dbReference type="EMBL" id="MU004187">
    <property type="protein sequence ID" value="KAF2496675.1"/>
    <property type="molecule type" value="Genomic_DNA"/>
</dbReference>
<name>A0A6A6QW73_9PEZI</name>
<proteinExistence type="predicted"/>
<keyword evidence="2" id="KW-1185">Reference proteome</keyword>
<organism evidence="1 2">
    <name type="scientific">Lophium mytilinum</name>
    <dbReference type="NCBI Taxonomy" id="390894"/>
    <lineage>
        <taxon>Eukaryota</taxon>
        <taxon>Fungi</taxon>
        <taxon>Dikarya</taxon>
        <taxon>Ascomycota</taxon>
        <taxon>Pezizomycotina</taxon>
        <taxon>Dothideomycetes</taxon>
        <taxon>Pleosporomycetidae</taxon>
        <taxon>Mytilinidiales</taxon>
        <taxon>Mytilinidiaceae</taxon>
        <taxon>Lophium</taxon>
    </lineage>
</organism>
<dbReference type="OrthoDB" id="10307306at2759"/>
<evidence type="ECO:0000313" key="1">
    <source>
        <dbReference type="EMBL" id="KAF2496675.1"/>
    </source>
</evidence>
<evidence type="ECO:0000313" key="2">
    <source>
        <dbReference type="Proteomes" id="UP000799750"/>
    </source>
</evidence>
<dbReference type="AlphaFoldDB" id="A0A6A6QW73"/>